<dbReference type="SUPFAM" id="SSF103473">
    <property type="entry name" value="MFS general substrate transporter"/>
    <property type="match status" value="1"/>
</dbReference>
<feature type="transmembrane region" description="Helical" evidence="7">
    <location>
        <begin position="186"/>
        <end position="204"/>
    </location>
</feature>
<dbReference type="GO" id="GO:0022857">
    <property type="term" value="F:transmembrane transporter activity"/>
    <property type="evidence" value="ECO:0007669"/>
    <property type="project" value="InterPro"/>
</dbReference>
<evidence type="ECO:0000256" key="5">
    <source>
        <dbReference type="ARBA" id="ARBA00023136"/>
    </source>
</evidence>
<organism evidence="9 10">
    <name type="scientific">Exophiala bonariae</name>
    <dbReference type="NCBI Taxonomy" id="1690606"/>
    <lineage>
        <taxon>Eukaryota</taxon>
        <taxon>Fungi</taxon>
        <taxon>Dikarya</taxon>
        <taxon>Ascomycota</taxon>
        <taxon>Pezizomycotina</taxon>
        <taxon>Eurotiomycetes</taxon>
        <taxon>Chaetothyriomycetidae</taxon>
        <taxon>Chaetothyriales</taxon>
        <taxon>Herpotrichiellaceae</taxon>
        <taxon>Exophiala</taxon>
    </lineage>
</organism>
<keyword evidence="3 7" id="KW-0812">Transmembrane</keyword>
<evidence type="ECO:0000256" key="3">
    <source>
        <dbReference type="ARBA" id="ARBA00022692"/>
    </source>
</evidence>
<reference evidence="9 10" key="1">
    <citation type="submission" date="2023-08" db="EMBL/GenBank/DDBJ databases">
        <title>Black Yeasts Isolated from many extreme environments.</title>
        <authorList>
            <person name="Coleine C."/>
            <person name="Stajich J.E."/>
            <person name="Selbmann L."/>
        </authorList>
    </citation>
    <scope>NUCLEOTIDE SEQUENCE [LARGE SCALE GENOMIC DNA]</scope>
    <source>
        <strain evidence="9 10">CCFEE 5792</strain>
    </source>
</reference>
<protein>
    <recommendedName>
        <fullName evidence="8">Major facilitator superfamily (MFS) profile domain-containing protein</fullName>
    </recommendedName>
</protein>
<feature type="domain" description="Major facilitator superfamily (MFS) profile" evidence="8">
    <location>
        <begin position="121"/>
        <end position="552"/>
    </location>
</feature>
<accession>A0AAV9MVM2</accession>
<feature type="transmembrane region" description="Helical" evidence="7">
    <location>
        <begin position="245"/>
        <end position="266"/>
    </location>
</feature>
<feature type="region of interest" description="Disordered" evidence="6">
    <location>
        <begin position="1"/>
        <end position="39"/>
    </location>
</feature>
<keyword evidence="10" id="KW-1185">Reference proteome</keyword>
<evidence type="ECO:0000313" key="10">
    <source>
        <dbReference type="Proteomes" id="UP001358417"/>
    </source>
</evidence>
<name>A0AAV9MVM2_9EURO</name>
<feature type="transmembrane region" description="Helical" evidence="7">
    <location>
        <begin position="162"/>
        <end position="179"/>
    </location>
</feature>
<keyword evidence="5 7" id="KW-0472">Membrane</keyword>
<evidence type="ECO:0000256" key="4">
    <source>
        <dbReference type="ARBA" id="ARBA00022989"/>
    </source>
</evidence>
<feature type="transmembrane region" description="Helical" evidence="7">
    <location>
        <begin position="390"/>
        <end position="410"/>
    </location>
</feature>
<comment type="caution">
    <text evidence="9">The sequence shown here is derived from an EMBL/GenBank/DDBJ whole genome shotgun (WGS) entry which is preliminary data.</text>
</comment>
<evidence type="ECO:0000313" key="9">
    <source>
        <dbReference type="EMBL" id="KAK5045574.1"/>
    </source>
</evidence>
<keyword evidence="2" id="KW-0813">Transport</keyword>
<dbReference type="FunFam" id="1.20.1250.20:FF:000011">
    <property type="entry name" value="MFS multidrug transporter, putative"/>
    <property type="match status" value="1"/>
</dbReference>
<dbReference type="InterPro" id="IPR036259">
    <property type="entry name" value="MFS_trans_sf"/>
</dbReference>
<dbReference type="PANTHER" id="PTHR23502">
    <property type="entry name" value="MAJOR FACILITATOR SUPERFAMILY"/>
    <property type="match status" value="1"/>
</dbReference>
<dbReference type="CDD" id="cd17323">
    <property type="entry name" value="MFS_Tpo1_MDR_like"/>
    <property type="match status" value="1"/>
</dbReference>
<feature type="compositionally biased region" description="Polar residues" evidence="6">
    <location>
        <begin position="13"/>
        <end position="39"/>
    </location>
</feature>
<dbReference type="InterPro" id="IPR020846">
    <property type="entry name" value="MFS_dom"/>
</dbReference>
<evidence type="ECO:0000256" key="7">
    <source>
        <dbReference type="SAM" id="Phobius"/>
    </source>
</evidence>
<dbReference type="EMBL" id="JAVRRD010000036">
    <property type="protein sequence ID" value="KAK5045574.1"/>
    <property type="molecule type" value="Genomic_DNA"/>
</dbReference>
<dbReference type="PANTHER" id="PTHR23502:SF31">
    <property type="entry name" value="POLYAMINE TRANSPORTER 1"/>
    <property type="match status" value="1"/>
</dbReference>
<feature type="transmembrane region" description="Helical" evidence="7">
    <location>
        <begin position="526"/>
        <end position="547"/>
    </location>
</feature>
<comment type="subcellular location">
    <subcellularLocation>
        <location evidence="1">Membrane</location>
        <topology evidence="1">Multi-pass membrane protein</topology>
    </subcellularLocation>
</comment>
<dbReference type="PROSITE" id="PS50850">
    <property type="entry name" value="MFS"/>
    <property type="match status" value="1"/>
</dbReference>
<gene>
    <name evidence="9" type="ORF">LTR84_009192</name>
</gene>
<proteinExistence type="predicted"/>
<dbReference type="AlphaFoldDB" id="A0AAV9MVM2"/>
<dbReference type="InterPro" id="IPR011701">
    <property type="entry name" value="MFS"/>
</dbReference>
<dbReference type="RefSeq" id="XP_064701198.1">
    <property type="nucleotide sequence ID" value="XM_064852734.1"/>
</dbReference>
<dbReference type="GO" id="GO:0005886">
    <property type="term" value="C:plasma membrane"/>
    <property type="evidence" value="ECO:0007669"/>
    <property type="project" value="TreeGrafter"/>
</dbReference>
<evidence type="ECO:0000259" key="8">
    <source>
        <dbReference type="PROSITE" id="PS50850"/>
    </source>
</evidence>
<sequence length="581" mass="63355">MNSLDTSLERAETWSSRQLAPTNTSGSNSSHATTINTNARQNSTEIARLQSQRIQHVQTVGSEPESRHRSRSVTNILPAFGGGKSYPPDIPAEREAYVVDFDGAHDPLHPMNWSPRTKFVTAAIGALACFCSTFASSVLSAATRQVAEHFHISVEVASLSSALYLVGYAVGPVFWAPLSELRGRKLPLLIGNFGFSVFAVATAVSKDVQTLMISRFFMGVFGSSPIVVVAALYSDIYDAKQRGPALTVFAVSVFIGPTLGPIVGSFTVTSYLGWRWDSYWSAIMGFTTFALILLFVKETYPPTVLVSKAALLRRGTKNWAIHAKQEEIEIDLHEMVEKNLSRPLRMLFTEPILILLGIYMTFVYGLIYITLSALPLVFQGVHGMAPGVGSLPFLGLAIGMVASGLSSLLYNKIWVAKYLANGQKAVPEWRLPLATVGGVIFTIGLFWFGWTGAYKSVHWIVPTLAGVFIGFGLLSIFMALAMYIVDAYLMFAASALAGNTIIRSLFAAACPLFDRQMFVNMEIQWAATLLGCVAAVLIPVPIIFTIYGPKLRQKSKWAPTPKTVPPPVVVEKELENEGSAY</sequence>
<feature type="transmembrane region" description="Helical" evidence="7">
    <location>
        <begin position="216"/>
        <end position="233"/>
    </location>
</feature>
<feature type="transmembrane region" description="Helical" evidence="7">
    <location>
        <begin position="431"/>
        <end position="450"/>
    </location>
</feature>
<evidence type="ECO:0000256" key="1">
    <source>
        <dbReference type="ARBA" id="ARBA00004141"/>
    </source>
</evidence>
<evidence type="ECO:0000256" key="6">
    <source>
        <dbReference type="SAM" id="MobiDB-lite"/>
    </source>
</evidence>
<evidence type="ECO:0000256" key="2">
    <source>
        <dbReference type="ARBA" id="ARBA00022448"/>
    </source>
</evidence>
<feature type="transmembrane region" description="Helical" evidence="7">
    <location>
        <begin position="487"/>
        <end position="506"/>
    </location>
</feature>
<feature type="transmembrane region" description="Helical" evidence="7">
    <location>
        <begin position="119"/>
        <end position="142"/>
    </location>
</feature>
<dbReference type="Proteomes" id="UP001358417">
    <property type="component" value="Unassembled WGS sequence"/>
</dbReference>
<dbReference type="Pfam" id="PF07690">
    <property type="entry name" value="MFS_1"/>
    <property type="match status" value="1"/>
</dbReference>
<dbReference type="Gene3D" id="1.20.1250.20">
    <property type="entry name" value="MFS general substrate transporter like domains"/>
    <property type="match status" value="1"/>
</dbReference>
<keyword evidence="4 7" id="KW-1133">Transmembrane helix</keyword>
<feature type="transmembrane region" description="Helical" evidence="7">
    <location>
        <begin position="352"/>
        <end position="378"/>
    </location>
</feature>
<feature type="transmembrane region" description="Helical" evidence="7">
    <location>
        <begin position="278"/>
        <end position="296"/>
    </location>
</feature>
<feature type="transmembrane region" description="Helical" evidence="7">
    <location>
        <begin position="456"/>
        <end position="480"/>
    </location>
</feature>
<dbReference type="GeneID" id="89977353"/>